<dbReference type="Pfam" id="PF01546">
    <property type="entry name" value="Peptidase_M20"/>
    <property type="match status" value="1"/>
</dbReference>
<evidence type="ECO:0000313" key="7">
    <source>
        <dbReference type="EMBL" id="WQQ27074.1"/>
    </source>
</evidence>
<evidence type="ECO:0000259" key="6">
    <source>
        <dbReference type="Pfam" id="PF07687"/>
    </source>
</evidence>
<protein>
    <submittedName>
        <fullName evidence="7">M20/M25/M40 family metallo-hydrolase</fullName>
    </submittedName>
</protein>
<evidence type="ECO:0000256" key="1">
    <source>
        <dbReference type="ARBA" id="ARBA00001947"/>
    </source>
</evidence>
<sequence>MTSATPELLQALIRNQCVNDGTPESGGESRNADVLAAVLEGPGVELERYESLPGRASLVARIDGSDPAAPSLLLMGHTDVVPANAENWRHDPFGGEQIDGEIWGRGAVDMLNHTSSMAIAMRRLADSGFRPRGTLVYLAVADEEGGGTYGAEWLLEHQRESVAADYVITETGGMSLPVPGATETLLPVMVGEKGFGWVTLVVRGTPGHGSMPLRTDNALVKAAEVVQRVAAIQSTPRVEGQWRDFVEACRLPEDVERLFLDADALTAYCTSEDADLQLARLIHAATTTTIAPTMVRGGVKTNVIADRVEIELDIRTLPGVTADDLVSAIAAAVGEELMASVDVQVGKFQEASLSSPESPLWDSLAKASSALLPGSRPVPFLLVGVTDARFFRGAGSTAYGYGLFSDRISFRDFASMFHGNDERIDIESLRLSTELWSAVAQDFLD</sequence>
<dbReference type="Pfam" id="PF07687">
    <property type="entry name" value="M20_dimer"/>
    <property type="match status" value="1"/>
</dbReference>
<dbReference type="InterPro" id="IPR036264">
    <property type="entry name" value="Bact_exopeptidase_dim_dom"/>
</dbReference>
<dbReference type="PROSITE" id="PS00758">
    <property type="entry name" value="ARGE_DAPE_CPG2_1"/>
    <property type="match status" value="1"/>
</dbReference>
<evidence type="ECO:0000256" key="4">
    <source>
        <dbReference type="ARBA" id="ARBA00022801"/>
    </source>
</evidence>
<dbReference type="InterPro" id="IPR001261">
    <property type="entry name" value="ArgE/DapE_CS"/>
</dbReference>
<comment type="cofactor">
    <cofactor evidence="1">
        <name>Zn(2+)</name>
        <dbReference type="ChEBI" id="CHEBI:29105"/>
    </cofactor>
</comment>
<dbReference type="EMBL" id="CP141059">
    <property type="protein sequence ID" value="WQQ27074.1"/>
    <property type="molecule type" value="Genomic_DNA"/>
</dbReference>
<dbReference type="Gene3D" id="1.10.150.900">
    <property type="match status" value="1"/>
</dbReference>
<dbReference type="InterPro" id="IPR002933">
    <property type="entry name" value="Peptidase_M20"/>
</dbReference>
<comment type="similarity">
    <text evidence="2">Belongs to the peptidase M20A family.</text>
</comment>
<feature type="domain" description="Peptidase M20 dimerisation" evidence="6">
    <location>
        <begin position="190"/>
        <end position="337"/>
    </location>
</feature>
<proteinExistence type="inferred from homology"/>
<dbReference type="SUPFAM" id="SSF53187">
    <property type="entry name" value="Zn-dependent exopeptidases"/>
    <property type="match status" value="1"/>
</dbReference>
<keyword evidence="5" id="KW-0862">Zinc</keyword>
<evidence type="ECO:0000256" key="3">
    <source>
        <dbReference type="ARBA" id="ARBA00022723"/>
    </source>
</evidence>
<dbReference type="Gene3D" id="3.30.70.360">
    <property type="match status" value="1"/>
</dbReference>
<accession>A0ABZ0ZTE4</accession>
<dbReference type="InterPro" id="IPR011650">
    <property type="entry name" value="Peptidase_M20_dimer"/>
</dbReference>
<dbReference type="PIRSF" id="PIRSF036696">
    <property type="entry name" value="ACY-1"/>
    <property type="match status" value="1"/>
</dbReference>
<keyword evidence="4" id="KW-0378">Hydrolase</keyword>
<keyword evidence="8" id="KW-1185">Reference proteome</keyword>
<dbReference type="Gene3D" id="3.40.630.10">
    <property type="entry name" value="Zn peptidases"/>
    <property type="match status" value="1"/>
</dbReference>
<keyword evidence="3" id="KW-0479">Metal-binding</keyword>
<organism evidence="7 8">
    <name type="scientific">Nocardioides bizhenqiangii</name>
    <dbReference type="NCBI Taxonomy" id="3095076"/>
    <lineage>
        <taxon>Bacteria</taxon>
        <taxon>Bacillati</taxon>
        <taxon>Actinomycetota</taxon>
        <taxon>Actinomycetes</taxon>
        <taxon>Propionibacteriales</taxon>
        <taxon>Nocardioidaceae</taxon>
        <taxon>Nocardioides</taxon>
    </lineage>
</organism>
<dbReference type="PANTHER" id="PTHR43808:SF8">
    <property type="entry name" value="PEPTIDASE M20 DIMERISATION DOMAIN-CONTAINING PROTEIN"/>
    <property type="match status" value="1"/>
</dbReference>
<reference evidence="8" key="1">
    <citation type="submission" date="2023-12" db="EMBL/GenBank/DDBJ databases">
        <title>Novel species in genus Nocardioides.</title>
        <authorList>
            <person name="Zhou H."/>
        </authorList>
    </citation>
    <scope>NUCLEOTIDE SEQUENCE [LARGE SCALE GENOMIC DNA]</scope>
    <source>
        <strain evidence="8">HM61</strain>
    </source>
</reference>
<dbReference type="InterPro" id="IPR050072">
    <property type="entry name" value="Peptidase_M20A"/>
</dbReference>
<dbReference type="RefSeq" id="WP_322457673.1">
    <property type="nucleotide sequence ID" value="NZ_CP141059.1"/>
</dbReference>
<evidence type="ECO:0000313" key="8">
    <source>
        <dbReference type="Proteomes" id="UP001327225"/>
    </source>
</evidence>
<dbReference type="Proteomes" id="UP001327225">
    <property type="component" value="Chromosome"/>
</dbReference>
<evidence type="ECO:0000256" key="2">
    <source>
        <dbReference type="ARBA" id="ARBA00006247"/>
    </source>
</evidence>
<gene>
    <name evidence="7" type="ORF">SHK19_02335</name>
</gene>
<dbReference type="SUPFAM" id="SSF55031">
    <property type="entry name" value="Bacterial exopeptidase dimerisation domain"/>
    <property type="match status" value="1"/>
</dbReference>
<evidence type="ECO:0000256" key="5">
    <source>
        <dbReference type="ARBA" id="ARBA00022833"/>
    </source>
</evidence>
<dbReference type="PANTHER" id="PTHR43808">
    <property type="entry name" value="ACETYLORNITHINE DEACETYLASE"/>
    <property type="match status" value="1"/>
</dbReference>
<name>A0ABZ0ZTE4_9ACTN</name>